<dbReference type="Proteomes" id="UP000515156">
    <property type="component" value="Chromosome 8"/>
</dbReference>
<dbReference type="KEGG" id="muo:115475919"/>
<dbReference type="Gene3D" id="3.30.70.100">
    <property type="match status" value="1"/>
</dbReference>
<evidence type="ECO:0000313" key="3">
    <source>
        <dbReference type="RefSeq" id="XP_030067852.1"/>
    </source>
</evidence>
<dbReference type="FunCoup" id="A0A6P7YK46">
    <property type="interactions" value="1"/>
</dbReference>
<evidence type="ECO:0000313" key="2">
    <source>
        <dbReference type="Proteomes" id="UP000515156"/>
    </source>
</evidence>
<accession>A0A6P7YK46</accession>
<dbReference type="AlphaFoldDB" id="A0A6P7YK46"/>
<dbReference type="OrthoDB" id="548795at2759"/>
<dbReference type="GO" id="GO:0009882">
    <property type="term" value="F:blue light photoreceptor activity"/>
    <property type="evidence" value="ECO:0007669"/>
    <property type="project" value="InterPro"/>
</dbReference>
<dbReference type="RefSeq" id="XP_030067852.1">
    <property type="nucleotide sequence ID" value="XM_030211992.1"/>
</dbReference>
<dbReference type="Pfam" id="PF24787">
    <property type="entry name" value="TEX47"/>
    <property type="match status" value="1"/>
</dbReference>
<dbReference type="InterPro" id="IPR007024">
    <property type="entry name" value="BLUF_domain"/>
</dbReference>
<dbReference type="InterPro" id="IPR055308">
    <property type="entry name" value="TEX47-like"/>
</dbReference>
<feature type="domain" description="BLUF" evidence="1">
    <location>
        <begin position="32"/>
        <end position="136"/>
    </location>
</feature>
<organism evidence="2 3">
    <name type="scientific">Microcaecilia unicolor</name>
    <dbReference type="NCBI Taxonomy" id="1415580"/>
    <lineage>
        <taxon>Eukaryota</taxon>
        <taxon>Metazoa</taxon>
        <taxon>Chordata</taxon>
        <taxon>Craniata</taxon>
        <taxon>Vertebrata</taxon>
        <taxon>Euteleostomi</taxon>
        <taxon>Amphibia</taxon>
        <taxon>Gymnophiona</taxon>
        <taxon>Siphonopidae</taxon>
        <taxon>Microcaecilia</taxon>
    </lineage>
</organism>
<sequence>MSILHISPSFNRINLMQAQEDSWRGQHRKCVLHRLFYVANMSSKQEDKTELAIYYDRLFYNSQKSHLGESISGLLLLYQSCIIHVLESSSDNLYWVLKDLAQMQAQGPSSLLKDIKILVISHNISARLFSQWSYRIIDVPMLYLEDTTHEQPLETVLSECLTLMLRMAVYVSKMIKIPGRQGPGENLHALIPDLLVREDVIRYLCKSKELLTPEQFLQAFNRPLQVSDASADVWPVPGHLFW</sequence>
<reference evidence="3" key="1">
    <citation type="submission" date="2025-08" db="UniProtKB">
        <authorList>
            <consortium name="RefSeq"/>
        </authorList>
    </citation>
    <scope>IDENTIFICATION</scope>
</reference>
<dbReference type="GO" id="GO:0071949">
    <property type="term" value="F:FAD binding"/>
    <property type="evidence" value="ECO:0007669"/>
    <property type="project" value="InterPro"/>
</dbReference>
<gene>
    <name evidence="3" type="primary">LOC115475919</name>
</gene>
<dbReference type="PANTHER" id="PTHR34035:SF1">
    <property type="entry name" value="TESTIS-EXPRESSED PROTEIN 47"/>
    <property type="match status" value="1"/>
</dbReference>
<dbReference type="PANTHER" id="PTHR34035">
    <property type="entry name" value="TESTIS-EXPRESSED PROTEIN 47"/>
    <property type="match status" value="1"/>
</dbReference>
<dbReference type="GeneID" id="115475919"/>
<dbReference type="InParanoid" id="A0A6P7YK46"/>
<protein>
    <submittedName>
        <fullName evidence="3">Testis-expressed protein 47-like</fullName>
    </submittedName>
</protein>
<dbReference type="SMART" id="SM01034">
    <property type="entry name" value="BLUF"/>
    <property type="match status" value="1"/>
</dbReference>
<keyword evidence="2" id="KW-1185">Reference proteome</keyword>
<name>A0A6P7YK46_9AMPH</name>
<evidence type="ECO:0000259" key="1">
    <source>
        <dbReference type="SMART" id="SM01034"/>
    </source>
</evidence>
<proteinExistence type="predicted"/>